<accession>A0A3E2NTP1</accession>
<dbReference type="AlphaFoldDB" id="A0A3E2NTP1"/>
<name>A0A3E2NTP1_9SPHI</name>
<evidence type="ECO:0000313" key="3">
    <source>
        <dbReference type="EMBL" id="RFZ84339.1"/>
    </source>
</evidence>
<feature type="signal peptide" evidence="1">
    <location>
        <begin position="1"/>
        <end position="21"/>
    </location>
</feature>
<feature type="chain" id="PRO_5017753798" evidence="1">
    <location>
        <begin position="22"/>
        <end position="465"/>
    </location>
</feature>
<gene>
    <name evidence="3" type="ORF">DYU05_01555</name>
</gene>
<keyword evidence="4" id="KW-1185">Reference proteome</keyword>
<dbReference type="RefSeq" id="WP_117381229.1">
    <property type="nucleotide sequence ID" value="NZ_QWDE01000001.1"/>
</dbReference>
<dbReference type="InterPro" id="IPR039448">
    <property type="entry name" value="Beta_helix"/>
</dbReference>
<dbReference type="EMBL" id="QWDE01000001">
    <property type="protein sequence ID" value="RFZ84339.1"/>
    <property type="molecule type" value="Genomic_DNA"/>
</dbReference>
<protein>
    <submittedName>
        <fullName evidence="3">Right-handed parallel beta-helix repeat-containing protein</fullName>
    </submittedName>
</protein>
<organism evidence="3 4">
    <name type="scientific">Mucilaginibacter terrenus</name>
    <dbReference type="NCBI Taxonomy" id="2482727"/>
    <lineage>
        <taxon>Bacteria</taxon>
        <taxon>Pseudomonadati</taxon>
        <taxon>Bacteroidota</taxon>
        <taxon>Sphingobacteriia</taxon>
        <taxon>Sphingobacteriales</taxon>
        <taxon>Sphingobacteriaceae</taxon>
        <taxon>Mucilaginibacter</taxon>
    </lineage>
</organism>
<dbReference type="SUPFAM" id="SSF51126">
    <property type="entry name" value="Pectin lyase-like"/>
    <property type="match status" value="1"/>
</dbReference>
<dbReference type="InterPro" id="IPR006626">
    <property type="entry name" value="PbH1"/>
</dbReference>
<dbReference type="OrthoDB" id="9805017at2"/>
<dbReference type="InterPro" id="IPR011050">
    <property type="entry name" value="Pectin_lyase_fold/virulence"/>
</dbReference>
<evidence type="ECO:0000259" key="2">
    <source>
        <dbReference type="Pfam" id="PF13229"/>
    </source>
</evidence>
<dbReference type="SMART" id="SM00710">
    <property type="entry name" value="PbH1"/>
    <property type="match status" value="6"/>
</dbReference>
<dbReference type="Pfam" id="PF13229">
    <property type="entry name" value="Beta_helix"/>
    <property type="match status" value="1"/>
</dbReference>
<dbReference type="InterPro" id="IPR012334">
    <property type="entry name" value="Pectin_lyas_fold"/>
</dbReference>
<keyword evidence="1" id="KW-0732">Signal</keyword>
<dbReference type="PROSITE" id="PS51257">
    <property type="entry name" value="PROKAR_LIPOPROTEIN"/>
    <property type="match status" value="1"/>
</dbReference>
<proteinExistence type="predicted"/>
<sequence length="465" mass="48769">MKTLNSLLHGMLMLAVSSCFTMCKKAELPEPAPRNKNLTSLTVSADTTDESLMVRPVYTVQPSQWYVDGKDILPGTIVSIPAGTRGALLLKNFHGTEANPIVIVNKGGTVNITAAATASYGFKTQNCQYFKILGNGDASSKYGIAVTGGNIGMTMDALSTDFEIANVEVRNSGFAGIMAKTDPTCDQATWRGNFTMKNVVLHDNYVHNTGGEGFYVGNSFYANGVQTSCGKVMPHDVVGVKVYNNQVDSTGCEGIQVGSAIADCAIYNNVVNFPGLSPFASGQNNGIQLGEGTGGKCYSNIVRNAPGAGIIVLGLGDNTVANNVIINSGMYGIFADSRYTPGPYFRFVNNTIINSKTAGIRLNSTTIPMNVVANNAIVSSLNNNAISRMNTSVKLTSASNYIGADVSALEYTDLDGGDFTLLPSSPLIGAGTDVSVLGISLDLSGLQRITVSTSSTFNIGAVLGE</sequence>
<dbReference type="Gene3D" id="2.160.20.10">
    <property type="entry name" value="Single-stranded right-handed beta-helix, Pectin lyase-like"/>
    <property type="match status" value="1"/>
</dbReference>
<dbReference type="Proteomes" id="UP000260823">
    <property type="component" value="Unassembled WGS sequence"/>
</dbReference>
<comment type="caution">
    <text evidence="3">The sequence shown here is derived from an EMBL/GenBank/DDBJ whole genome shotgun (WGS) entry which is preliminary data.</text>
</comment>
<evidence type="ECO:0000256" key="1">
    <source>
        <dbReference type="SAM" id="SignalP"/>
    </source>
</evidence>
<evidence type="ECO:0000313" key="4">
    <source>
        <dbReference type="Proteomes" id="UP000260823"/>
    </source>
</evidence>
<feature type="domain" description="Right handed beta helix" evidence="2">
    <location>
        <begin position="240"/>
        <end position="400"/>
    </location>
</feature>
<reference evidence="3 4" key="1">
    <citation type="submission" date="2018-08" db="EMBL/GenBank/DDBJ databases">
        <title>Mucilaginibacter terrae sp. nov., isolated from manganese diggings.</title>
        <authorList>
            <person name="Huang Y."/>
            <person name="Zhou Z."/>
        </authorList>
    </citation>
    <scope>NUCLEOTIDE SEQUENCE [LARGE SCALE GENOMIC DNA]</scope>
    <source>
        <strain evidence="3 4">ZH6</strain>
    </source>
</reference>